<evidence type="ECO:0000313" key="8">
    <source>
        <dbReference type="EMBL" id="CEO88063.1"/>
    </source>
</evidence>
<sequence>MLTTEDKKSFFLVFFALFLMMLGNGIIIPVFPYYVKSMGASAFQLGLLLTVYALCQFIFAPIWGRYSDKVGRKPLLMLGITGYAVSFILYGLAHAIWLLFVARIAGGILSAAVMPTAMAYIGDVTTEEKRGSGMGLMGASMGLGMVMGPALGGILSGISFTFPFFFAAGLAILNVLTIFILLKESLTPEKRMQQQVDVADESGLSSILGELRTPLVQFFIMLFLASVAHSMNEATYALFMQNKIGMGAKEAGWAFMVAGIVMVILQGVLVGKMINRLGEKKTIVIGLSAMAVGLALLLYSFNIITAIIFLAVFCCGMGLIRPATSSAVSKGAVNQGRSLGAMQGFDSLGRVVGPAFGGFLLDLNWSYAYIGAVIMAILAVISFKAYDRIHSEAAGC</sequence>
<evidence type="ECO:0000256" key="4">
    <source>
        <dbReference type="ARBA" id="ARBA00022989"/>
    </source>
</evidence>
<keyword evidence="5 6" id="KW-0472">Membrane</keyword>
<dbReference type="Gene3D" id="1.20.1250.20">
    <property type="entry name" value="MFS general substrate transporter like domains"/>
    <property type="match status" value="1"/>
</dbReference>
<feature type="transmembrane region" description="Helical" evidence="6">
    <location>
        <begin position="41"/>
        <end position="63"/>
    </location>
</feature>
<evidence type="ECO:0000256" key="3">
    <source>
        <dbReference type="ARBA" id="ARBA00022692"/>
    </source>
</evidence>
<dbReference type="PANTHER" id="PTHR23506">
    <property type="entry name" value="GH10249P"/>
    <property type="match status" value="1"/>
</dbReference>
<feature type="transmembrane region" description="Helical" evidence="6">
    <location>
        <begin position="12"/>
        <end position="35"/>
    </location>
</feature>
<dbReference type="RefSeq" id="WP_052835270.1">
    <property type="nucleotide sequence ID" value="NZ_CDRZ01000051.1"/>
</dbReference>
<dbReference type="PANTHER" id="PTHR23506:SF23">
    <property type="entry name" value="GH10249P"/>
    <property type="match status" value="1"/>
</dbReference>
<dbReference type="InterPro" id="IPR020846">
    <property type="entry name" value="MFS_dom"/>
</dbReference>
<gene>
    <name evidence="8" type="ORF">SSCH_1440003</name>
</gene>
<feature type="transmembrane region" description="Helical" evidence="6">
    <location>
        <begin position="365"/>
        <end position="383"/>
    </location>
</feature>
<evidence type="ECO:0000256" key="1">
    <source>
        <dbReference type="ARBA" id="ARBA00004651"/>
    </source>
</evidence>
<dbReference type="InterPro" id="IPR050930">
    <property type="entry name" value="MFS_Vesicular_Transporter"/>
</dbReference>
<dbReference type="CDD" id="cd17325">
    <property type="entry name" value="MFS_MdtG_SLC18_like"/>
    <property type="match status" value="1"/>
</dbReference>
<accession>A0A0B7MIK7</accession>
<evidence type="ECO:0000256" key="6">
    <source>
        <dbReference type="SAM" id="Phobius"/>
    </source>
</evidence>
<keyword evidence="4 6" id="KW-1133">Transmembrane helix</keyword>
<evidence type="ECO:0000259" key="7">
    <source>
        <dbReference type="PROSITE" id="PS50850"/>
    </source>
</evidence>
<keyword evidence="2" id="KW-0813">Transport</keyword>
<dbReference type="PROSITE" id="PS50850">
    <property type="entry name" value="MFS"/>
    <property type="match status" value="1"/>
</dbReference>
<keyword evidence="3 6" id="KW-0812">Transmembrane</keyword>
<dbReference type="SUPFAM" id="SSF103473">
    <property type="entry name" value="MFS general substrate transporter"/>
    <property type="match status" value="1"/>
</dbReference>
<evidence type="ECO:0000256" key="5">
    <source>
        <dbReference type="ARBA" id="ARBA00023136"/>
    </source>
</evidence>
<keyword evidence="9" id="KW-1185">Reference proteome</keyword>
<feature type="transmembrane region" description="Helical" evidence="6">
    <location>
        <begin position="283"/>
        <end position="313"/>
    </location>
</feature>
<dbReference type="InterPro" id="IPR011701">
    <property type="entry name" value="MFS"/>
</dbReference>
<dbReference type="GO" id="GO:0005886">
    <property type="term" value="C:plasma membrane"/>
    <property type="evidence" value="ECO:0007669"/>
    <property type="project" value="UniProtKB-SubCell"/>
</dbReference>
<reference evidence="9" key="1">
    <citation type="submission" date="2015-01" db="EMBL/GenBank/DDBJ databases">
        <authorList>
            <person name="Manzoor Shahid"/>
            <person name="Zubair Saima"/>
        </authorList>
    </citation>
    <scope>NUCLEOTIDE SEQUENCE [LARGE SCALE GENOMIC DNA]</scope>
    <source>
        <strain evidence="9">Sp3</strain>
    </source>
</reference>
<protein>
    <submittedName>
        <fullName evidence="8">Multidrug-efflux transporter</fullName>
    </submittedName>
</protein>
<feature type="transmembrane region" description="Helical" evidence="6">
    <location>
        <begin position="75"/>
        <end position="98"/>
    </location>
</feature>
<organism evidence="8 9">
    <name type="scientific">Syntrophaceticus schinkii</name>
    <dbReference type="NCBI Taxonomy" id="499207"/>
    <lineage>
        <taxon>Bacteria</taxon>
        <taxon>Bacillati</taxon>
        <taxon>Bacillota</taxon>
        <taxon>Clostridia</taxon>
        <taxon>Thermoanaerobacterales</taxon>
        <taxon>Thermoanaerobacterales Family III. Incertae Sedis</taxon>
        <taxon>Syntrophaceticus</taxon>
    </lineage>
</organism>
<name>A0A0B7MIK7_9FIRM</name>
<dbReference type="InterPro" id="IPR036259">
    <property type="entry name" value="MFS_trans_sf"/>
</dbReference>
<feature type="transmembrane region" description="Helical" evidence="6">
    <location>
        <begin position="104"/>
        <end position="122"/>
    </location>
</feature>
<dbReference type="GO" id="GO:0022857">
    <property type="term" value="F:transmembrane transporter activity"/>
    <property type="evidence" value="ECO:0007669"/>
    <property type="project" value="InterPro"/>
</dbReference>
<evidence type="ECO:0000256" key="2">
    <source>
        <dbReference type="ARBA" id="ARBA00022448"/>
    </source>
</evidence>
<dbReference type="AlphaFoldDB" id="A0A0B7MIK7"/>
<dbReference type="EMBL" id="CDRZ01000051">
    <property type="protein sequence ID" value="CEO88063.1"/>
    <property type="molecule type" value="Genomic_DNA"/>
</dbReference>
<dbReference type="PRINTS" id="PR01035">
    <property type="entry name" value="TCRTETA"/>
</dbReference>
<feature type="transmembrane region" description="Helical" evidence="6">
    <location>
        <begin position="215"/>
        <end position="231"/>
    </location>
</feature>
<dbReference type="Proteomes" id="UP000046155">
    <property type="component" value="Unassembled WGS sequence"/>
</dbReference>
<feature type="transmembrane region" description="Helical" evidence="6">
    <location>
        <begin position="251"/>
        <end position="271"/>
    </location>
</feature>
<feature type="domain" description="Major facilitator superfamily (MFS) profile" evidence="7">
    <location>
        <begin position="9"/>
        <end position="390"/>
    </location>
</feature>
<proteinExistence type="predicted"/>
<comment type="subcellular location">
    <subcellularLocation>
        <location evidence="1">Cell membrane</location>
        <topology evidence="1">Multi-pass membrane protein</topology>
    </subcellularLocation>
</comment>
<feature type="transmembrane region" description="Helical" evidence="6">
    <location>
        <begin position="164"/>
        <end position="182"/>
    </location>
</feature>
<dbReference type="Pfam" id="PF07690">
    <property type="entry name" value="MFS_1"/>
    <property type="match status" value="1"/>
</dbReference>
<feature type="transmembrane region" description="Helical" evidence="6">
    <location>
        <begin position="134"/>
        <end position="158"/>
    </location>
</feature>
<evidence type="ECO:0000313" key="9">
    <source>
        <dbReference type="Proteomes" id="UP000046155"/>
    </source>
</evidence>
<dbReference type="InterPro" id="IPR001958">
    <property type="entry name" value="Tet-R_TetA/multi-R_MdtG-like"/>
</dbReference>